<gene>
    <name evidence="1" type="ORF">WJT86_08720</name>
</gene>
<keyword evidence="2" id="KW-1185">Reference proteome</keyword>
<organism evidence="1 2">
    <name type="scientific">Hohaiivirga grylli</name>
    <dbReference type="NCBI Taxonomy" id="3133970"/>
    <lineage>
        <taxon>Bacteria</taxon>
        <taxon>Pseudomonadati</taxon>
        <taxon>Pseudomonadota</taxon>
        <taxon>Alphaproteobacteria</taxon>
        <taxon>Hyphomicrobiales</taxon>
        <taxon>Methylobacteriaceae</taxon>
        <taxon>Hohaiivirga</taxon>
    </lineage>
</organism>
<name>A0ABV0BJR1_9HYPH</name>
<proteinExistence type="predicted"/>
<sequence length="178" mass="19740">MTVPIQFITVRDQDGVIAIGRDDLVRYTGPDQIVASALCLRLFARAFSDLSPEAPPHRNDIRVLVAFPGDGILDCVEMITRARTRNRLVIDTEAGPPEAPLSVAGRFYFEIAIGKKAMGYWLAKGFFTDSFIEQIKRHQDGTGSTQELADYQIAKHALIGRLLGAPDEQLFHAREVTI</sequence>
<evidence type="ECO:0000313" key="2">
    <source>
        <dbReference type="Proteomes" id="UP001418637"/>
    </source>
</evidence>
<comment type="caution">
    <text evidence="1">The sequence shown here is derived from an EMBL/GenBank/DDBJ whole genome shotgun (WGS) entry which is preliminary data.</text>
</comment>
<dbReference type="Proteomes" id="UP001418637">
    <property type="component" value="Unassembled WGS sequence"/>
</dbReference>
<reference evidence="1 2" key="1">
    <citation type="submission" date="2024-04" db="EMBL/GenBank/DDBJ databases">
        <title>A novel species isolated from cricket.</title>
        <authorList>
            <person name="Wang H.-C."/>
        </authorList>
    </citation>
    <scope>NUCLEOTIDE SEQUENCE [LARGE SCALE GENOMIC DNA]</scope>
    <source>
        <strain evidence="1 2">WL0021</strain>
    </source>
</reference>
<dbReference type="RefSeq" id="WP_346337178.1">
    <property type="nucleotide sequence ID" value="NZ_JBBYXI010000003.1"/>
</dbReference>
<protein>
    <submittedName>
        <fullName evidence="1">Uncharacterized protein</fullName>
    </submittedName>
</protein>
<accession>A0ABV0BJR1</accession>
<dbReference type="EMBL" id="JBBYXI010000003">
    <property type="protein sequence ID" value="MEN3931139.1"/>
    <property type="molecule type" value="Genomic_DNA"/>
</dbReference>
<evidence type="ECO:0000313" key="1">
    <source>
        <dbReference type="EMBL" id="MEN3931139.1"/>
    </source>
</evidence>